<evidence type="ECO:0000313" key="4">
    <source>
        <dbReference type="EMBL" id="KAF0920443.1"/>
    </source>
</evidence>
<dbReference type="AlphaFoldDB" id="A0A6G1E922"/>
<keyword evidence="1" id="KW-0479">Metal-binding</keyword>
<keyword evidence="2" id="KW-0408">Iron</keyword>
<comment type="caution">
    <text evidence="4">The sequence shown here is derived from an EMBL/GenBank/DDBJ whole genome shotgun (WGS) entry which is preliminary data.</text>
</comment>
<dbReference type="InterPro" id="IPR001128">
    <property type="entry name" value="Cyt_P450"/>
</dbReference>
<evidence type="ECO:0000256" key="3">
    <source>
        <dbReference type="SAM" id="MobiDB-lite"/>
    </source>
</evidence>
<dbReference type="Proteomes" id="UP000479710">
    <property type="component" value="Unassembled WGS sequence"/>
</dbReference>
<protein>
    <submittedName>
        <fullName evidence="4">Uncharacterized protein</fullName>
    </submittedName>
</protein>
<name>A0A6G1E922_9ORYZ</name>
<dbReference type="PANTHER" id="PTHR24286:SF354">
    <property type="entry name" value="ABSCISIC ACID 8'-HYDROXYLASE 2"/>
    <property type="match status" value="1"/>
</dbReference>
<dbReference type="EMBL" id="SPHZ02000005">
    <property type="protein sequence ID" value="KAF0920443.1"/>
    <property type="molecule type" value="Genomic_DNA"/>
</dbReference>
<dbReference type="GO" id="GO:0016125">
    <property type="term" value="P:sterol metabolic process"/>
    <property type="evidence" value="ECO:0007669"/>
    <property type="project" value="TreeGrafter"/>
</dbReference>
<proteinExistence type="predicted"/>
<dbReference type="InterPro" id="IPR036396">
    <property type="entry name" value="Cyt_P450_sf"/>
</dbReference>
<feature type="region of interest" description="Disordered" evidence="3">
    <location>
        <begin position="198"/>
        <end position="230"/>
    </location>
</feature>
<keyword evidence="5" id="KW-1185">Reference proteome</keyword>
<reference evidence="4 5" key="1">
    <citation type="submission" date="2019-11" db="EMBL/GenBank/DDBJ databases">
        <title>Whole genome sequence of Oryza granulata.</title>
        <authorList>
            <person name="Li W."/>
        </authorList>
    </citation>
    <scope>NUCLEOTIDE SEQUENCE [LARGE SCALE GENOMIC DNA]</scope>
    <source>
        <strain evidence="5">cv. Menghai</strain>
        <tissue evidence="4">Leaf</tissue>
    </source>
</reference>
<evidence type="ECO:0000256" key="1">
    <source>
        <dbReference type="ARBA" id="ARBA00022723"/>
    </source>
</evidence>
<sequence>MAFLLFLFFLMTAAVCFFVPAFLLLYTGVQRRSVGQSRVQGRKKPRLPPGSMGWPYVGETLQLYSQDPNVLFASKQKSGRYGEIFKTHLLGCPCVMLASPEAARFVLVSQARLFKPTYPPSKERMIGPWALFFHQGDYHLRLRRLVQDALAPDALRALVPDVDAAVVSTLGAWADGHVATTFHAMKKVSKLPPFATGQARLGSSSRHTTLVRRRHRHHLRRPARPPPQGELRTNYSVVERGYNCFPNRFPGTHYHKAIQARKQLRAILSEIMAERRARGRDADDGDLLCGLMRSRDGDTGAAVLTDDQIADNIVGVLFAAQDTTASVLTWILKYLHDSPKLLEAVKAIGAPPHAVQTSKQAGTALGRCIDVFSSPPSSPPTVLAAVPGVNTSSSSPPSLQPTIPAATVACRPPYHHLPSRRRRSS</sequence>
<dbReference type="OrthoDB" id="1372046at2759"/>
<evidence type="ECO:0000256" key="2">
    <source>
        <dbReference type="ARBA" id="ARBA00023004"/>
    </source>
</evidence>
<gene>
    <name evidence="4" type="ORF">E2562_035155</name>
</gene>
<evidence type="ECO:0000313" key="5">
    <source>
        <dbReference type="Proteomes" id="UP000479710"/>
    </source>
</evidence>
<dbReference type="Pfam" id="PF00067">
    <property type="entry name" value="p450"/>
    <property type="match status" value="2"/>
</dbReference>
<dbReference type="GO" id="GO:0020037">
    <property type="term" value="F:heme binding"/>
    <property type="evidence" value="ECO:0007669"/>
    <property type="project" value="InterPro"/>
</dbReference>
<dbReference type="GO" id="GO:0005506">
    <property type="term" value="F:iron ion binding"/>
    <property type="evidence" value="ECO:0007669"/>
    <property type="project" value="InterPro"/>
</dbReference>
<dbReference type="GO" id="GO:0010295">
    <property type="term" value="F:(+)-abscisic acid 8'-hydroxylase activity"/>
    <property type="evidence" value="ECO:0007669"/>
    <property type="project" value="TreeGrafter"/>
</dbReference>
<accession>A0A6G1E922</accession>
<dbReference type="SUPFAM" id="SSF48264">
    <property type="entry name" value="Cytochrome P450"/>
    <property type="match status" value="1"/>
</dbReference>
<organism evidence="4 5">
    <name type="scientific">Oryza meyeriana var. granulata</name>
    <dbReference type="NCBI Taxonomy" id="110450"/>
    <lineage>
        <taxon>Eukaryota</taxon>
        <taxon>Viridiplantae</taxon>
        <taxon>Streptophyta</taxon>
        <taxon>Embryophyta</taxon>
        <taxon>Tracheophyta</taxon>
        <taxon>Spermatophyta</taxon>
        <taxon>Magnoliopsida</taxon>
        <taxon>Liliopsida</taxon>
        <taxon>Poales</taxon>
        <taxon>Poaceae</taxon>
        <taxon>BOP clade</taxon>
        <taxon>Oryzoideae</taxon>
        <taxon>Oryzeae</taxon>
        <taxon>Oryzinae</taxon>
        <taxon>Oryza</taxon>
        <taxon>Oryza meyeriana</taxon>
    </lineage>
</organism>
<dbReference type="PANTHER" id="PTHR24286">
    <property type="entry name" value="CYTOCHROME P450 26"/>
    <property type="match status" value="1"/>
</dbReference>
<dbReference type="Gene3D" id="1.10.630.10">
    <property type="entry name" value="Cytochrome P450"/>
    <property type="match status" value="1"/>
</dbReference>
<feature type="compositionally biased region" description="Basic residues" evidence="3">
    <location>
        <begin position="209"/>
        <end position="223"/>
    </location>
</feature>